<dbReference type="PANTHER" id="PTHR10151:SF120">
    <property type="entry name" value="BIS(5'-ADENOSYL)-TRIPHOSPHATASE"/>
    <property type="match status" value="1"/>
</dbReference>
<sequence>MRAVKRRSLLKAAAGSVVLSAAPGVAFGSAGAGRRVYVVVLDGLRPDEVGTALTPNLVALREDGTHFPRARSLPAVASIPDHVVMMTGVRPDRTGVPANTVFDRATGVVRTPDHTDLRFPTLLERLPQLGFRTGSVLSKEYLRGVFGTRASYHWEPRPPITGHTPDAFTSHALHAMIAEADPDLVFVSFGDCAEDSGDAVVRSLAVRTSDEQLGKLVRYLKATGRWERSVLVVVTDHPAPLADVSLQQHVDADPLLRNKVVIAPNGGADLLHWTGPASDRELALRHLESVVSRVPGVLSVQPPARWRLGAEAGDLVVCRRAAEPVPLLVAGGDPVVGRGISATPASTVDVAPTVGRLFGLPEPSGGYDGQSVI</sequence>
<dbReference type="PROSITE" id="PS51318">
    <property type="entry name" value="TAT"/>
    <property type="match status" value="1"/>
</dbReference>
<name>A0A1B2HCH1_9PSEU</name>
<organism evidence="2 3">
    <name type="scientific">Lentzea guizhouensis</name>
    <dbReference type="NCBI Taxonomy" id="1586287"/>
    <lineage>
        <taxon>Bacteria</taxon>
        <taxon>Bacillati</taxon>
        <taxon>Actinomycetota</taxon>
        <taxon>Actinomycetes</taxon>
        <taxon>Pseudonocardiales</taxon>
        <taxon>Pseudonocardiaceae</taxon>
        <taxon>Lentzea</taxon>
    </lineage>
</organism>
<proteinExistence type="predicted"/>
<evidence type="ECO:0000256" key="1">
    <source>
        <dbReference type="SAM" id="SignalP"/>
    </source>
</evidence>
<dbReference type="KEGG" id="led:BBK82_04180"/>
<accession>A0A1B2HCH1</accession>
<dbReference type="Gene3D" id="3.40.720.10">
    <property type="entry name" value="Alkaline Phosphatase, subunit A"/>
    <property type="match status" value="2"/>
</dbReference>
<dbReference type="GO" id="GO:0016787">
    <property type="term" value="F:hydrolase activity"/>
    <property type="evidence" value="ECO:0007669"/>
    <property type="project" value="UniProtKB-ARBA"/>
</dbReference>
<feature type="signal peptide" evidence="1">
    <location>
        <begin position="1"/>
        <end position="21"/>
    </location>
</feature>
<protein>
    <recommendedName>
        <fullName evidence="4">Phosphodiesterase</fullName>
    </recommendedName>
</protein>
<dbReference type="Proteomes" id="UP000093053">
    <property type="component" value="Chromosome"/>
</dbReference>
<feature type="chain" id="PRO_5039398584" description="Phosphodiesterase" evidence="1">
    <location>
        <begin position="22"/>
        <end position="373"/>
    </location>
</feature>
<dbReference type="AlphaFoldDB" id="A0A1B2HCH1"/>
<evidence type="ECO:0000313" key="3">
    <source>
        <dbReference type="Proteomes" id="UP000093053"/>
    </source>
</evidence>
<dbReference type="OrthoDB" id="9771966at2"/>
<evidence type="ECO:0000313" key="2">
    <source>
        <dbReference type="EMBL" id="ANZ35403.1"/>
    </source>
</evidence>
<dbReference type="SUPFAM" id="SSF53649">
    <property type="entry name" value="Alkaline phosphatase-like"/>
    <property type="match status" value="1"/>
</dbReference>
<dbReference type="Pfam" id="PF01663">
    <property type="entry name" value="Phosphodiest"/>
    <property type="match status" value="1"/>
</dbReference>
<reference evidence="2 3" key="1">
    <citation type="submission" date="2016-07" db="EMBL/GenBank/DDBJ databases">
        <title>Complete genome sequence of the Lentzea guizhouensis DHS C013.</title>
        <authorList>
            <person name="Cao C."/>
        </authorList>
    </citation>
    <scope>NUCLEOTIDE SEQUENCE [LARGE SCALE GENOMIC DNA]</scope>
    <source>
        <strain evidence="2 3">DHS C013</strain>
    </source>
</reference>
<dbReference type="InterPro" id="IPR017850">
    <property type="entry name" value="Alkaline_phosphatase_core_sf"/>
</dbReference>
<dbReference type="EMBL" id="CP016793">
    <property type="protein sequence ID" value="ANZ35403.1"/>
    <property type="molecule type" value="Genomic_DNA"/>
</dbReference>
<keyword evidence="3" id="KW-1185">Reference proteome</keyword>
<keyword evidence="1" id="KW-0732">Signal</keyword>
<evidence type="ECO:0008006" key="4">
    <source>
        <dbReference type="Google" id="ProtNLM"/>
    </source>
</evidence>
<gene>
    <name evidence="2" type="ORF">BBK82_04180</name>
</gene>
<dbReference type="PANTHER" id="PTHR10151">
    <property type="entry name" value="ECTONUCLEOTIDE PYROPHOSPHATASE/PHOSPHODIESTERASE"/>
    <property type="match status" value="1"/>
</dbReference>
<dbReference type="InterPro" id="IPR006311">
    <property type="entry name" value="TAT_signal"/>
</dbReference>
<dbReference type="InterPro" id="IPR002591">
    <property type="entry name" value="Phosphodiest/P_Trfase"/>
</dbReference>
<dbReference type="STRING" id="1586287.BBK82_04180"/>